<keyword evidence="4 6" id="KW-0663">Pyridoxal phosphate</keyword>
<comment type="similarity">
    <text evidence="2 7">Belongs to the group II decarboxylase family.</text>
</comment>
<dbReference type="STRING" id="88036.D8SSC2"/>
<dbReference type="AlphaFoldDB" id="D8SSC2"/>
<name>D8SSC2_SELML</name>
<dbReference type="InterPro" id="IPR015424">
    <property type="entry name" value="PyrdxlP-dep_Trfase"/>
</dbReference>
<dbReference type="Pfam" id="PF00282">
    <property type="entry name" value="Pyridoxal_deC"/>
    <property type="match status" value="1"/>
</dbReference>
<dbReference type="Gene3D" id="1.20.1340.10">
    <property type="entry name" value="dopa decarboxylase, N-terminal domain"/>
    <property type="match status" value="1"/>
</dbReference>
<dbReference type="KEGG" id="smo:SELMODRAFT_123605"/>
<dbReference type="GO" id="GO:0019752">
    <property type="term" value="P:carboxylic acid metabolic process"/>
    <property type="evidence" value="ECO:0007669"/>
    <property type="project" value="InterPro"/>
</dbReference>
<dbReference type="Gene3D" id="3.40.640.10">
    <property type="entry name" value="Type I PLP-dependent aspartate aminotransferase-like (Major domain)"/>
    <property type="match status" value="1"/>
</dbReference>
<dbReference type="PRINTS" id="PR00800">
    <property type="entry name" value="YHDCRBOXLASE"/>
</dbReference>
<evidence type="ECO:0000256" key="3">
    <source>
        <dbReference type="ARBA" id="ARBA00022793"/>
    </source>
</evidence>
<dbReference type="PANTHER" id="PTHR11999:SF70">
    <property type="entry name" value="MIP05841P"/>
    <property type="match status" value="1"/>
</dbReference>
<reference evidence="8 9" key="1">
    <citation type="journal article" date="2011" name="Science">
        <title>The Selaginella genome identifies genetic changes associated with the evolution of vascular plants.</title>
        <authorList>
            <person name="Banks J.A."/>
            <person name="Nishiyama T."/>
            <person name="Hasebe M."/>
            <person name="Bowman J.L."/>
            <person name="Gribskov M."/>
            <person name="dePamphilis C."/>
            <person name="Albert V.A."/>
            <person name="Aono N."/>
            <person name="Aoyama T."/>
            <person name="Ambrose B.A."/>
            <person name="Ashton N.W."/>
            <person name="Axtell M.J."/>
            <person name="Barker E."/>
            <person name="Barker M.S."/>
            <person name="Bennetzen J.L."/>
            <person name="Bonawitz N.D."/>
            <person name="Chapple C."/>
            <person name="Cheng C."/>
            <person name="Correa L.G."/>
            <person name="Dacre M."/>
            <person name="DeBarry J."/>
            <person name="Dreyer I."/>
            <person name="Elias M."/>
            <person name="Engstrom E.M."/>
            <person name="Estelle M."/>
            <person name="Feng L."/>
            <person name="Finet C."/>
            <person name="Floyd S.K."/>
            <person name="Frommer W.B."/>
            <person name="Fujita T."/>
            <person name="Gramzow L."/>
            <person name="Gutensohn M."/>
            <person name="Harholt J."/>
            <person name="Hattori M."/>
            <person name="Heyl A."/>
            <person name="Hirai T."/>
            <person name="Hiwatashi Y."/>
            <person name="Ishikawa M."/>
            <person name="Iwata M."/>
            <person name="Karol K.G."/>
            <person name="Koehler B."/>
            <person name="Kolukisaoglu U."/>
            <person name="Kubo M."/>
            <person name="Kurata T."/>
            <person name="Lalonde S."/>
            <person name="Li K."/>
            <person name="Li Y."/>
            <person name="Litt A."/>
            <person name="Lyons E."/>
            <person name="Manning G."/>
            <person name="Maruyama T."/>
            <person name="Michael T.P."/>
            <person name="Mikami K."/>
            <person name="Miyazaki S."/>
            <person name="Morinaga S."/>
            <person name="Murata T."/>
            <person name="Mueller-Roeber B."/>
            <person name="Nelson D.R."/>
            <person name="Obara M."/>
            <person name="Oguri Y."/>
            <person name="Olmstead R.G."/>
            <person name="Onodera N."/>
            <person name="Petersen B.L."/>
            <person name="Pils B."/>
            <person name="Prigge M."/>
            <person name="Rensing S.A."/>
            <person name="Riano-Pachon D.M."/>
            <person name="Roberts A.W."/>
            <person name="Sato Y."/>
            <person name="Scheller H.V."/>
            <person name="Schulz B."/>
            <person name="Schulz C."/>
            <person name="Shakirov E.V."/>
            <person name="Shibagaki N."/>
            <person name="Shinohara N."/>
            <person name="Shippen D.E."/>
            <person name="Soerensen I."/>
            <person name="Sotooka R."/>
            <person name="Sugimoto N."/>
            <person name="Sugita M."/>
            <person name="Sumikawa N."/>
            <person name="Tanurdzic M."/>
            <person name="Theissen G."/>
            <person name="Ulvskov P."/>
            <person name="Wakazuki S."/>
            <person name="Weng J.K."/>
            <person name="Willats W.W."/>
            <person name="Wipf D."/>
            <person name="Wolf P.G."/>
            <person name="Yang L."/>
            <person name="Zimmer A.D."/>
            <person name="Zhu Q."/>
            <person name="Mitros T."/>
            <person name="Hellsten U."/>
            <person name="Loque D."/>
            <person name="Otillar R."/>
            <person name="Salamov A."/>
            <person name="Schmutz J."/>
            <person name="Shapiro H."/>
            <person name="Lindquist E."/>
            <person name="Lucas S."/>
            <person name="Rokhsar D."/>
            <person name="Grigoriev I.V."/>
        </authorList>
    </citation>
    <scope>NUCLEOTIDE SEQUENCE [LARGE SCALE GENOMIC DNA]</scope>
</reference>
<evidence type="ECO:0000256" key="1">
    <source>
        <dbReference type="ARBA" id="ARBA00001933"/>
    </source>
</evidence>
<dbReference type="Gene3D" id="3.90.1150.10">
    <property type="entry name" value="Aspartate Aminotransferase, domain 1"/>
    <property type="match status" value="1"/>
</dbReference>
<feature type="modified residue" description="N6-(pyridoxal phosphate)lysine" evidence="6">
    <location>
        <position position="306"/>
    </location>
</feature>
<evidence type="ECO:0000256" key="2">
    <source>
        <dbReference type="ARBA" id="ARBA00009533"/>
    </source>
</evidence>
<organism evidence="9">
    <name type="scientific">Selaginella moellendorffii</name>
    <name type="common">Spikemoss</name>
    <dbReference type="NCBI Taxonomy" id="88036"/>
    <lineage>
        <taxon>Eukaryota</taxon>
        <taxon>Viridiplantae</taxon>
        <taxon>Streptophyta</taxon>
        <taxon>Embryophyta</taxon>
        <taxon>Tracheophyta</taxon>
        <taxon>Lycopodiopsida</taxon>
        <taxon>Selaginellales</taxon>
        <taxon>Selaginellaceae</taxon>
        <taxon>Selaginella</taxon>
    </lineage>
</organism>
<keyword evidence="5 7" id="KW-0456">Lyase</keyword>
<evidence type="ECO:0000256" key="7">
    <source>
        <dbReference type="RuleBase" id="RU000382"/>
    </source>
</evidence>
<evidence type="ECO:0000313" key="9">
    <source>
        <dbReference type="Proteomes" id="UP000001514"/>
    </source>
</evidence>
<dbReference type="InterPro" id="IPR015422">
    <property type="entry name" value="PyrdxlP-dep_Trfase_small"/>
</dbReference>
<comment type="cofactor">
    <cofactor evidence="1 6 7">
        <name>pyridoxal 5'-phosphate</name>
        <dbReference type="ChEBI" id="CHEBI:597326"/>
    </cofactor>
</comment>
<evidence type="ECO:0000256" key="5">
    <source>
        <dbReference type="ARBA" id="ARBA00023239"/>
    </source>
</evidence>
<keyword evidence="9" id="KW-1185">Reference proteome</keyword>
<dbReference type="InterPro" id="IPR021115">
    <property type="entry name" value="Pyridoxal-P_BS"/>
</dbReference>
<dbReference type="InterPro" id="IPR015421">
    <property type="entry name" value="PyrdxlP-dep_Trfase_major"/>
</dbReference>
<evidence type="ECO:0000256" key="6">
    <source>
        <dbReference type="PIRSR" id="PIRSR602129-50"/>
    </source>
</evidence>
<dbReference type="HOGENOM" id="CLU_011856_3_1_1"/>
<sequence>MDPQEFRAQAHKMVDFIADYYRDVESLPVRSQVTPGYLRSSLPSNAPEEPQSFDTVLDDVKSMIVPGVTHWQNPNFFGFFPSNSSTAGMLGEFLSGGFNVDGSEWATSPAATELEMLVLNWLGKLLNLPDEFLFNRSGNGGGVIHASASEAVLVALLAARGRAISENKAKGLEEQEILSKLLVYTSDQTHPCLHKACVIVGLPKSNLVILPTLATDDYALSLPILKSAVRNGVTKGFIPFFLGATVGTTSSSAIDPLPALADIAKEYGMWFHVDAAYAGNACICPEFRHFLNGVENAHSFNLSANKWLLTNIDCSILWLKRYEFLNLLFFIYTISFQLKTSSIQSRVVNFKDWQVAQGRRFRQLWFVMRLYGALGLRNHIRTHINHAKHFEILVREDSRFEILAPCRFGLVCFRLKPSVKHEDNGWKLNSSLLEAINSGGKIFMTHTVLSGVYTLRMSIGGTQTKRENVDDAWKIIQEEAQNLLDQEII</sequence>
<accession>D8SSC2</accession>
<dbReference type="Proteomes" id="UP000001514">
    <property type="component" value="Unassembled WGS sequence"/>
</dbReference>
<proteinExistence type="inferred from homology"/>
<dbReference type="GO" id="GO:0005737">
    <property type="term" value="C:cytoplasm"/>
    <property type="evidence" value="ECO:0000318"/>
    <property type="project" value="GO_Central"/>
</dbReference>
<dbReference type="GO" id="GO:0030170">
    <property type="term" value="F:pyridoxal phosphate binding"/>
    <property type="evidence" value="ECO:0007669"/>
    <property type="project" value="InterPro"/>
</dbReference>
<evidence type="ECO:0000313" key="8">
    <source>
        <dbReference type="EMBL" id="EFJ12715.1"/>
    </source>
</evidence>
<dbReference type="Gramene" id="EFJ12715">
    <property type="protein sequence ID" value="EFJ12715"/>
    <property type="gene ID" value="SELMODRAFT_123605"/>
</dbReference>
<gene>
    <name evidence="8" type="primary">TYDC3-2</name>
    <name evidence="8" type="ORF">SELMODRAFT_123605</name>
</gene>
<dbReference type="eggNOG" id="KOG0628">
    <property type="taxonomic scope" value="Eukaryota"/>
</dbReference>
<dbReference type="GO" id="GO:0006520">
    <property type="term" value="P:amino acid metabolic process"/>
    <property type="evidence" value="ECO:0007669"/>
    <property type="project" value="InterPro"/>
</dbReference>
<dbReference type="InParanoid" id="D8SSC2"/>
<evidence type="ECO:0000256" key="4">
    <source>
        <dbReference type="ARBA" id="ARBA00022898"/>
    </source>
</evidence>
<protein>
    <submittedName>
        <fullName evidence="8">Uncharacterized protein TYDC3-2</fullName>
    </submittedName>
</protein>
<keyword evidence="3" id="KW-0210">Decarboxylase</keyword>
<dbReference type="PROSITE" id="PS00392">
    <property type="entry name" value="DDC_GAD_HDC_YDC"/>
    <property type="match status" value="1"/>
</dbReference>
<dbReference type="EMBL" id="GL377637">
    <property type="protein sequence ID" value="EFJ12715.1"/>
    <property type="molecule type" value="Genomic_DNA"/>
</dbReference>
<dbReference type="FunFam" id="1.20.1340.10:FF:000001">
    <property type="entry name" value="Histidine decarboxylase"/>
    <property type="match status" value="1"/>
</dbReference>
<dbReference type="GO" id="GO:0016831">
    <property type="term" value="F:carboxy-lyase activity"/>
    <property type="evidence" value="ECO:0000318"/>
    <property type="project" value="GO_Central"/>
</dbReference>
<dbReference type="InterPro" id="IPR010977">
    <property type="entry name" value="Aromatic_deC"/>
</dbReference>
<dbReference type="SUPFAM" id="SSF53383">
    <property type="entry name" value="PLP-dependent transferases"/>
    <property type="match status" value="1"/>
</dbReference>
<dbReference type="PANTHER" id="PTHR11999">
    <property type="entry name" value="GROUP II PYRIDOXAL-5-PHOSPHATE DECARBOXYLASE"/>
    <property type="match status" value="1"/>
</dbReference>
<dbReference type="InterPro" id="IPR002129">
    <property type="entry name" value="PyrdxlP-dep_de-COase"/>
</dbReference>